<dbReference type="AlphaFoldDB" id="A0A915DUM7"/>
<organism evidence="1 2">
    <name type="scientific">Ditylenchus dipsaci</name>
    <dbReference type="NCBI Taxonomy" id="166011"/>
    <lineage>
        <taxon>Eukaryota</taxon>
        <taxon>Metazoa</taxon>
        <taxon>Ecdysozoa</taxon>
        <taxon>Nematoda</taxon>
        <taxon>Chromadorea</taxon>
        <taxon>Rhabditida</taxon>
        <taxon>Tylenchina</taxon>
        <taxon>Tylenchomorpha</taxon>
        <taxon>Sphaerularioidea</taxon>
        <taxon>Anguinidae</taxon>
        <taxon>Anguininae</taxon>
        <taxon>Ditylenchus</taxon>
    </lineage>
</organism>
<evidence type="ECO:0000313" key="2">
    <source>
        <dbReference type="WBParaSite" id="jg23361"/>
    </source>
</evidence>
<sequence>MDPKRFDVMLTDVSEAGIEAIESLFQERNLRDGKFPETAFPAEGIIFGPNKRLIIDLVCQHVKHKLVPKHVFFVVDTASPVTFLSRKSIEALVEPNELFPNSLSVFVQVRI</sequence>
<name>A0A915DUM7_9BILA</name>
<protein>
    <submittedName>
        <fullName evidence="2">Uncharacterized protein</fullName>
    </submittedName>
</protein>
<reference evidence="2" key="1">
    <citation type="submission" date="2022-11" db="UniProtKB">
        <authorList>
            <consortium name="WormBaseParasite"/>
        </authorList>
    </citation>
    <scope>IDENTIFICATION</scope>
</reference>
<dbReference type="WBParaSite" id="jg23361">
    <property type="protein sequence ID" value="jg23361"/>
    <property type="gene ID" value="jg23361"/>
</dbReference>
<proteinExistence type="predicted"/>
<dbReference type="Proteomes" id="UP000887574">
    <property type="component" value="Unplaced"/>
</dbReference>
<evidence type="ECO:0000313" key="1">
    <source>
        <dbReference type="Proteomes" id="UP000887574"/>
    </source>
</evidence>
<keyword evidence="1" id="KW-1185">Reference proteome</keyword>
<accession>A0A915DUM7</accession>